<dbReference type="EMBL" id="JBHSXH010000015">
    <property type="protein sequence ID" value="MFC6825394.1"/>
    <property type="molecule type" value="Genomic_DNA"/>
</dbReference>
<gene>
    <name evidence="1" type="ORF">ACFQEV_10415</name>
</gene>
<evidence type="ECO:0000313" key="2">
    <source>
        <dbReference type="Proteomes" id="UP001596408"/>
    </source>
</evidence>
<keyword evidence="2" id="KW-1185">Reference proteome</keyword>
<dbReference type="Proteomes" id="UP001596408">
    <property type="component" value="Unassembled WGS sequence"/>
</dbReference>
<reference evidence="1 2" key="1">
    <citation type="journal article" date="2019" name="Int. J. Syst. Evol. Microbiol.">
        <title>The Global Catalogue of Microorganisms (GCM) 10K type strain sequencing project: providing services to taxonomists for standard genome sequencing and annotation.</title>
        <authorList>
            <consortium name="The Broad Institute Genomics Platform"/>
            <consortium name="The Broad Institute Genome Sequencing Center for Infectious Disease"/>
            <person name="Wu L."/>
            <person name="Ma J."/>
        </authorList>
    </citation>
    <scope>NUCLEOTIDE SEQUENCE [LARGE SCALE GENOMIC DNA]</scope>
    <source>
        <strain evidence="1 2">YIM 94188</strain>
    </source>
</reference>
<dbReference type="PROSITE" id="PS51318">
    <property type="entry name" value="TAT"/>
    <property type="match status" value="1"/>
</dbReference>
<comment type="caution">
    <text evidence="1">The sequence shown here is derived from an EMBL/GenBank/DDBJ whole genome shotgun (WGS) entry which is preliminary data.</text>
</comment>
<name>A0ABD5U2R2_9EURY</name>
<proteinExistence type="predicted"/>
<organism evidence="1 2">
    <name type="scientific">Halopelagius fulvigenes</name>
    <dbReference type="NCBI Taxonomy" id="1198324"/>
    <lineage>
        <taxon>Archaea</taxon>
        <taxon>Methanobacteriati</taxon>
        <taxon>Methanobacteriota</taxon>
        <taxon>Stenosarchaea group</taxon>
        <taxon>Halobacteria</taxon>
        <taxon>Halobacteriales</taxon>
        <taxon>Haloferacaceae</taxon>
    </lineage>
</organism>
<protein>
    <submittedName>
        <fullName evidence="1">Gluconate 2-dehydrogenase subunit 3 family protein</fullName>
    </submittedName>
</protein>
<accession>A0ABD5U2R2</accession>
<dbReference type="RefSeq" id="WP_379695580.1">
    <property type="nucleotide sequence ID" value="NZ_JBHSXH010000015.1"/>
</dbReference>
<dbReference type="InterPro" id="IPR006311">
    <property type="entry name" value="TAT_signal"/>
</dbReference>
<sequence>MKLTRRRTLLGLAGAGSAASLGAYDLTADADTDADSAERTVTRRDVDGLLTVADVVHPADPEPFEPLIRGYVGRLSDERTRALLGTLSELDALSYDQSGTPFRSLSAAEGRRLLKRLGVFTVQSRPEGTLAERVRFHLVNSVLYALLTNPEGTKQFGIENPVGYPGGFSSYTE</sequence>
<evidence type="ECO:0000313" key="1">
    <source>
        <dbReference type="EMBL" id="MFC6825394.1"/>
    </source>
</evidence>
<dbReference type="AlphaFoldDB" id="A0ABD5U2R2"/>